<dbReference type="InterPro" id="IPR000843">
    <property type="entry name" value="HTH_LacI"/>
</dbReference>
<dbReference type="GO" id="GO:0003700">
    <property type="term" value="F:DNA-binding transcription factor activity"/>
    <property type="evidence" value="ECO:0007669"/>
    <property type="project" value="TreeGrafter"/>
</dbReference>
<keyword evidence="6" id="KW-1185">Reference proteome</keyword>
<proteinExistence type="predicted"/>
<gene>
    <name evidence="5" type="ORF">KEU06_07690</name>
</gene>
<reference evidence="5" key="1">
    <citation type="submission" date="2021-04" db="EMBL/GenBank/DDBJ databases">
        <title>Pseudaminobacter soli sp. nov., isolated from paddy soil contaminated by heavy metals.</title>
        <authorList>
            <person name="Zhang K."/>
        </authorList>
    </citation>
    <scope>NUCLEOTIDE SEQUENCE</scope>
    <source>
        <strain evidence="5">19-2017</strain>
    </source>
</reference>
<evidence type="ECO:0000256" key="2">
    <source>
        <dbReference type="ARBA" id="ARBA00023125"/>
    </source>
</evidence>
<evidence type="ECO:0000256" key="1">
    <source>
        <dbReference type="ARBA" id="ARBA00023015"/>
    </source>
</evidence>
<sequence length="354" mass="38605">MTDPASRRVTLRDVADHANCSTATVSRALNSPEQVAVEVRARIDASIKALGYVPNGAARALRSQRSQIVGAVIPTIKYSIYARLIESLERRLAMDGYSLLLTTHDYDPVKELEQTQLLLTRGVEGIVLVGDSHDGGLHQLLAKHRRPYVNTYVFNPASKHPCIGFDNRLAAARAARYLHDLGHRRIAVITGPTKNNDRQADRLAGIRSALEERGLDLPSSMVIERPHLIENGREALEILFQLPEPPTAVLCGSDVLAFGVLSECQELGVSVPNQLSVVGFDDQDFAKHLRPALTTVGIPAVEMGIEAANYILRKLNRQPANNFTNLDVQLIVRGTTMPPAALSTQGKRAVPVSA</sequence>
<dbReference type="GO" id="GO:0000976">
    <property type="term" value="F:transcription cis-regulatory region binding"/>
    <property type="evidence" value="ECO:0007669"/>
    <property type="project" value="TreeGrafter"/>
</dbReference>
<evidence type="ECO:0000313" key="6">
    <source>
        <dbReference type="Proteomes" id="UP000680348"/>
    </source>
</evidence>
<dbReference type="Pfam" id="PF00356">
    <property type="entry name" value="LacI"/>
    <property type="match status" value="1"/>
</dbReference>
<dbReference type="Pfam" id="PF13377">
    <property type="entry name" value="Peripla_BP_3"/>
    <property type="match status" value="1"/>
</dbReference>
<dbReference type="InterPro" id="IPR028082">
    <property type="entry name" value="Peripla_BP_I"/>
</dbReference>
<dbReference type="Proteomes" id="UP000680348">
    <property type="component" value="Unassembled WGS sequence"/>
</dbReference>
<keyword evidence="1" id="KW-0805">Transcription regulation</keyword>
<dbReference type="InterPro" id="IPR010982">
    <property type="entry name" value="Lambda_DNA-bd_dom_sf"/>
</dbReference>
<dbReference type="Gene3D" id="3.40.50.2300">
    <property type="match status" value="2"/>
</dbReference>
<dbReference type="PANTHER" id="PTHR30146:SF138">
    <property type="entry name" value="TRANSCRIPTIONAL REGULATORY PROTEIN"/>
    <property type="match status" value="1"/>
</dbReference>
<name>A0A942DWD8_9HYPH</name>
<dbReference type="InterPro" id="IPR046335">
    <property type="entry name" value="LacI/GalR-like_sensor"/>
</dbReference>
<feature type="domain" description="HTH lacI-type" evidence="4">
    <location>
        <begin position="9"/>
        <end position="63"/>
    </location>
</feature>
<evidence type="ECO:0000259" key="4">
    <source>
        <dbReference type="PROSITE" id="PS50932"/>
    </source>
</evidence>
<dbReference type="RefSeq" id="WP_188254055.1">
    <property type="nucleotide sequence ID" value="NZ_JABVCF010000003.1"/>
</dbReference>
<comment type="caution">
    <text evidence="5">The sequence shown here is derived from an EMBL/GenBank/DDBJ whole genome shotgun (WGS) entry which is preliminary data.</text>
</comment>
<dbReference type="CDD" id="cd01392">
    <property type="entry name" value="HTH_LacI"/>
    <property type="match status" value="1"/>
</dbReference>
<evidence type="ECO:0000256" key="3">
    <source>
        <dbReference type="ARBA" id="ARBA00023163"/>
    </source>
</evidence>
<dbReference type="Gene3D" id="1.10.260.40">
    <property type="entry name" value="lambda repressor-like DNA-binding domains"/>
    <property type="match status" value="1"/>
</dbReference>
<dbReference type="EMBL" id="JAGWCR010000003">
    <property type="protein sequence ID" value="MBS3648509.1"/>
    <property type="molecule type" value="Genomic_DNA"/>
</dbReference>
<dbReference type="CDD" id="cd06273">
    <property type="entry name" value="PBP1_LacI-like"/>
    <property type="match status" value="1"/>
</dbReference>
<dbReference type="PANTHER" id="PTHR30146">
    <property type="entry name" value="LACI-RELATED TRANSCRIPTIONAL REPRESSOR"/>
    <property type="match status" value="1"/>
</dbReference>
<dbReference type="AlphaFoldDB" id="A0A942DWD8"/>
<dbReference type="SMART" id="SM00354">
    <property type="entry name" value="HTH_LACI"/>
    <property type="match status" value="1"/>
</dbReference>
<protein>
    <submittedName>
        <fullName evidence="5">LacI family DNA-binding transcriptional regulator</fullName>
    </submittedName>
</protein>
<dbReference type="PROSITE" id="PS50932">
    <property type="entry name" value="HTH_LACI_2"/>
    <property type="match status" value="1"/>
</dbReference>
<evidence type="ECO:0000313" key="5">
    <source>
        <dbReference type="EMBL" id="MBS3648509.1"/>
    </source>
</evidence>
<organism evidence="5 6">
    <name type="scientific">Pseudaminobacter soli</name>
    <name type="common">ex Zhang et al. 2022</name>
    <dbReference type="NCBI Taxonomy" id="2831468"/>
    <lineage>
        <taxon>Bacteria</taxon>
        <taxon>Pseudomonadati</taxon>
        <taxon>Pseudomonadota</taxon>
        <taxon>Alphaproteobacteria</taxon>
        <taxon>Hyphomicrobiales</taxon>
        <taxon>Phyllobacteriaceae</taxon>
        <taxon>Pseudaminobacter</taxon>
    </lineage>
</organism>
<dbReference type="SUPFAM" id="SSF53822">
    <property type="entry name" value="Periplasmic binding protein-like I"/>
    <property type="match status" value="1"/>
</dbReference>
<keyword evidence="2 5" id="KW-0238">DNA-binding</keyword>
<dbReference type="SUPFAM" id="SSF47413">
    <property type="entry name" value="lambda repressor-like DNA-binding domains"/>
    <property type="match status" value="1"/>
</dbReference>
<accession>A0A942DWD8</accession>
<keyword evidence="3" id="KW-0804">Transcription</keyword>